<keyword evidence="2" id="KW-1185">Reference proteome</keyword>
<dbReference type="AlphaFoldDB" id="A0A852SP29"/>
<gene>
    <name evidence="1" type="ORF">BJ984_001720</name>
</gene>
<comment type="caution">
    <text evidence="1">The sequence shown here is derived from an EMBL/GenBank/DDBJ whole genome shotgun (WGS) entry which is preliminary data.</text>
</comment>
<evidence type="ECO:0000313" key="2">
    <source>
        <dbReference type="Proteomes" id="UP000549913"/>
    </source>
</evidence>
<name>A0A852SP29_9MICO</name>
<proteinExistence type="predicted"/>
<dbReference type="EMBL" id="JACCBM010000001">
    <property type="protein sequence ID" value="NYD70562.1"/>
    <property type="molecule type" value="Genomic_DNA"/>
</dbReference>
<protein>
    <submittedName>
        <fullName evidence="1">Uncharacterized protein</fullName>
    </submittedName>
</protein>
<accession>A0A852SP29</accession>
<dbReference type="RefSeq" id="WP_179547669.1">
    <property type="nucleotide sequence ID" value="NZ_BSEW01000001.1"/>
</dbReference>
<dbReference type="Proteomes" id="UP000549913">
    <property type="component" value="Unassembled WGS sequence"/>
</dbReference>
<sequence length="48" mass="5122">MTANRTELIVGVPDQLERTARLIAAARGEDINAVVCAALREYIGAVPL</sequence>
<evidence type="ECO:0000313" key="1">
    <source>
        <dbReference type="EMBL" id="NYD70562.1"/>
    </source>
</evidence>
<organism evidence="1 2">
    <name type="scientific">Herbiconiux flava</name>
    <dbReference type="NCBI Taxonomy" id="881268"/>
    <lineage>
        <taxon>Bacteria</taxon>
        <taxon>Bacillati</taxon>
        <taxon>Actinomycetota</taxon>
        <taxon>Actinomycetes</taxon>
        <taxon>Micrococcales</taxon>
        <taxon>Microbacteriaceae</taxon>
        <taxon>Herbiconiux</taxon>
    </lineage>
</organism>
<reference evidence="1 2" key="1">
    <citation type="submission" date="2020-07" db="EMBL/GenBank/DDBJ databases">
        <title>Sequencing the genomes of 1000 actinobacteria strains.</title>
        <authorList>
            <person name="Klenk H.-P."/>
        </authorList>
    </citation>
    <scope>NUCLEOTIDE SEQUENCE [LARGE SCALE GENOMIC DNA]</scope>
    <source>
        <strain evidence="1 2">DSM 26474</strain>
    </source>
</reference>